<feature type="compositionally biased region" description="Basic and acidic residues" evidence="1">
    <location>
        <begin position="1"/>
        <end position="10"/>
    </location>
</feature>
<reference evidence="2 3" key="1">
    <citation type="journal article" date="2021" name="bioRxiv">
        <title>Chromosome-scale and haplotype-resolved genome assembly of a tetraploid potato cultivar.</title>
        <authorList>
            <person name="Sun H."/>
            <person name="Jiao W.-B."/>
            <person name="Krause K."/>
            <person name="Campoy J.A."/>
            <person name="Goel M."/>
            <person name="Folz-Donahue K."/>
            <person name="Kukat C."/>
            <person name="Huettel B."/>
            <person name="Schneeberger K."/>
        </authorList>
    </citation>
    <scope>NUCLEOTIDE SEQUENCE [LARGE SCALE GENOMIC DNA]</scope>
    <source>
        <strain evidence="2">SolTubOtavaFocal</strain>
        <tissue evidence="2">Leaves</tissue>
    </source>
</reference>
<name>A0ABQ7U2B9_SOLTU</name>
<evidence type="ECO:0000313" key="2">
    <source>
        <dbReference type="EMBL" id="KAH0740618.1"/>
    </source>
</evidence>
<accession>A0ABQ7U2B9</accession>
<proteinExistence type="predicted"/>
<keyword evidence="3" id="KW-1185">Reference proteome</keyword>
<dbReference type="EMBL" id="JAIVGD010000026">
    <property type="protein sequence ID" value="KAH0740618.1"/>
    <property type="molecule type" value="Genomic_DNA"/>
</dbReference>
<evidence type="ECO:0000256" key="1">
    <source>
        <dbReference type="SAM" id="MobiDB-lite"/>
    </source>
</evidence>
<sequence length="61" mass="6992">MPAGTEKSRASLEGQHGNSMKDEVKRVKHNLHFEIPGSKDEQVPIYGDYCGYEFNLQTYFI</sequence>
<gene>
    <name evidence="2" type="ORF">KY290_033661</name>
</gene>
<evidence type="ECO:0000313" key="3">
    <source>
        <dbReference type="Proteomes" id="UP000826656"/>
    </source>
</evidence>
<dbReference type="Proteomes" id="UP000826656">
    <property type="component" value="Unassembled WGS sequence"/>
</dbReference>
<feature type="region of interest" description="Disordered" evidence="1">
    <location>
        <begin position="1"/>
        <end position="21"/>
    </location>
</feature>
<protein>
    <submittedName>
        <fullName evidence="2">Uncharacterized protein</fullName>
    </submittedName>
</protein>
<comment type="caution">
    <text evidence="2">The sequence shown here is derived from an EMBL/GenBank/DDBJ whole genome shotgun (WGS) entry which is preliminary data.</text>
</comment>
<organism evidence="2 3">
    <name type="scientific">Solanum tuberosum</name>
    <name type="common">Potato</name>
    <dbReference type="NCBI Taxonomy" id="4113"/>
    <lineage>
        <taxon>Eukaryota</taxon>
        <taxon>Viridiplantae</taxon>
        <taxon>Streptophyta</taxon>
        <taxon>Embryophyta</taxon>
        <taxon>Tracheophyta</taxon>
        <taxon>Spermatophyta</taxon>
        <taxon>Magnoliopsida</taxon>
        <taxon>eudicotyledons</taxon>
        <taxon>Gunneridae</taxon>
        <taxon>Pentapetalae</taxon>
        <taxon>asterids</taxon>
        <taxon>lamiids</taxon>
        <taxon>Solanales</taxon>
        <taxon>Solanaceae</taxon>
        <taxon>Solanoideae</taxon>
        <taxon>Solaneae</taxon>
        <taxon>Solanum</taxon>
    </lineage>
</organism>